<dbReference type="InterPro" id="IPR017441">
    <property type="entry name" value="Protein_kinase_ATP_BS"/>
</dbReference>
<dbReference type="PROSITE" id="PS50011">
    <property type="entry name" value="PROTEIN_KINASE_DOM"/>
    <property type="match status" value="1"/>
</dbReference>
<feature type="domain" description="Protein kinase" evidence="9">
    <location>
        <begin position="22"/>
        <end position="278"/>
    </location>
</feature>
<feature type="region of interest" description="Disordered" evidence="8">
    <location>
        <begin position="334"/>
        <end position="403"/>
    </location>
</feature>
<dbReference type="InterPro" id="IPR000719">
    <property type="entry name" value="Prot_kinase_dom"/>
</dbReference>
<dbReference type="AlphaFoldDB" id="A0AAD5TW21"/>
<keyword evidence="2" id="KW-0808">Transferase</keyword>
<evidence type="ECO:0000256" key="5">
    <source>
        <dbReference type="ARBA" id="ARBA00022840"/>
    </source>
</evidence>
<evidence type="ECO:0000313" key="11">
    <source>
        <dbReference type="Proteomes" id="UP001212152"/>
    </source>
</evidence>
<keyword evidence="1 7" id="KW-0723">Serine/threonine-protein kinase</keyword>
<comment type="similarity">
    <text evidence="7">Belongs to the protein kinase superfamily.</text>
</comment>
<dbReference type="PANTHER" id="PTHR24347">
    <property type="entry name" value="SERINE/THREONINE-PROTEIN KINASE"/>
    <property type="match status" value="1"/>
</dbReference>
<dbReference type="EMBL" id="JADGJQ010000002">
    <property type="protein sequence ID" value="KAJ3184978.1"/>
    <property type="molecule type" value="Genomic_DNA"/>
</dbReference>
<evidence type="ECO:0000256" key="7">
    <source>
        <dbReference type="RuleBase" id="RU000304"/>
    </source>
</evidence>
<dbReference type="InterPro" id="IPR011009">
    <property type="entry name" value="Kinase-like_dom_sf"/>
</dbReference>
<feature type="compositionally biased region" description="Basic and acidic residues" evidence="8">
    <location>
        <begin position="347"/>
        <end position="365"/>
    </location>
</feature>
<dbReference type="PROSITE" id="PS00107">
    <property type="entry name" value="PROTEIN_KINASE_ATP"/>
    <property type="match status" value="1"/>
</dbReference>
<dbReference type="Gene3D" id="3.30.200.20">
    <property type="entry name" value="Phosphorylase Kinase, domain 1"/>
    <property type="match status" value="1"/>
</dbReference>
<feature type="compositionally biased region" description="Polar residues" evidence="8">
    <location>
        <begin position="367"/>
        <end position="379"/>
    </location>
</feature>
<dbReference type="SMART" id="SM00220">
    <property type="entry name" value="S_TKc"/>
    <property type="match status" value="1"/>
</dbReference>
<dbReference type="Pfam" id="PF00069">
    <property type="entry name" value="Pkinase"/>
    <property type="match status" value="1"/>
</dbReference>
<dbReference type="FunFam" id="3.30.200.20:FF:000315">
    <property type="entry name" value="Calcium-dependent protein kinase 3"/>
    <property type="match status" value="1"/>
</dbReference>
<keyword evidence="3 6" id="KW-0547">Nucleotide-binding</keyword>
<evidence type="ECO:0000256" key="1">
    <source>
        <dbReference type="ARBA" id="ARBA00022527"/>
    </source>
</evidence>
<evidence type="ECO:0000259" key="9">
    <source>
        <dbReference type="PROSITE" id="PS50011"/>
    </source>
</evidence>
<keyword evidence="5 6" id="KW-0067">ATP-binding</keyword>
<organism evidence="10 11">
    <name type="scientific">Geranomyces variabilis</name>
    <dbReference type="NCBI Taxonomy" id="109894"/>
    <lineage>
        <taxon>Eukaryota</taxon>
        <taxon>Fungi</taxon>
        <taxon>Fungi incertae sedis</taxon>
        <taxon>Chytridiomycota</taxon>
        <taxon>Chytridiomycota incertae sedis</taxon>
        <taxon>Chytridiomycetes</taxon>
        <taxon>Spizellomycetales</taxon>
        <taxon>Powellomycetaceae</taxon>
        <taxon>Geranomyces</taxon>
    </lineage>
</organism>
<name>A0AAD5TW21_9FUNG</name>
<evidence type="ECO:0000256" key="4">
    <source>
        <dbReference type="ARBA" id="ARBA00022777"/>
    </source>
</evidence>
<sequence>MAQLQSVAGDKAGKMEALFRKYDLGSTLGTGAFSEVRLGTERANGNKYAVKIIDKSKCKGKEGMIDTEVRILQKVRHENIIQMFEMYENETKICLVMELVTGGELFDDIVKRGRYTEVDCARIIHKILLALNYLHELGIVHRDLKPENLLLSDKSRRPKIMIGDFGLSKIFNDEEVMKTACGTPGYVAPEVLKRQGYGKEVDLWSLGVITYILLCGYPPFYDQNNIELFKLIMAGNFKFDKPWWDPISETAKDFIRKSLVVNPKDRQTAVQALNHPFIASNCGFTPAKAEAAATASPVASNESLSDQAGENIAPNVVNNMKKAYSSRTSFKNLGEENVRAAETAAARTDEQPGRPLGDKTAEHDSGVITSRESVNSAKSGKSGKGNFLSRLFGKPNQVGDGRG</sequence>
<keyword evidence="4" id="KW-0418">Kinase</keyword>
<evidence type="ECO:0000256" key="3">
    <source>
        <dbReference type="ARBA" id="ARBA00022741"/>
    </source>
</evidence>
<dbReference type="GO" id="GO:0005524">
    <property type="term" value="F:ATP binding"/>
    <property type="evidence" value="ECO:0007669"/>
    <property type="project" value="UniProtKB-UniRule"/>
</dbReference>
<evidence type="ECO:0000313" key="10">
    <source>
        <dbReference type="EMBL" id="KAJ3184978.1"/>
    </source>
</evidence>
<evidence type="ECO:0000256" key="8">
    <source>
        <dbReference type="SAM" id="MobiDB-lite"/>
    </source>
</evidence>
<proteinExistence type="inferred from homology"/>
<evidence type="ECO:0000256" key="2">
    <source>
        <dbReference type="ARBA" id="ARBA00022679"/>
    </source>
</evidence>
<dbReference type="GO" id="GO:0004674">
    <property type="term" value="F:protein serine/threonine kinase activity"/>
    <property type="evidence" value="ECO:0007669"/>
    <property type="project" value="UniProtKB-KW"/>
</dbReference>
<dbReference type="PROSITE" id="PS00108">
    <property type="entry name" value="PROTEIN_KINASE_ST"/>
    <property type="match status" value="1"/>
</dbReference>
<gene>
    <name evidence="10" type="ORF">HDU87_002544</name>
</gene>
<accession>A0AAD5TW21</accession>
<feature type="binding site" evidence="6">
    <location>
        <position position="51"/>
    </location>
    <ligand>
        <name>ATP</name>
        <dbReference type="ChEBI" id="CHEBI:30616"/>
    </ligand>
</feature>
<keyword evidence="11" id="KW-1185">Reference proteome</keyword>
<dbReference type="Gene3D" id="1.10.510.10">
    <property type="entry name" value="Transferase(Phosphotransferase) domain 1"/>
    <property type="match status" value="1"/>
</dbReference>
<dbReference type="FunFam" id="1.10.510.10:FF:000026">
    <property type="entry name" value="Calcium/calmodulin-dependent protein kinase type 1"/>
    <property type="match status" value="1"/>
</dbReference>
<comment type="caution">
    <text evidence="10">The sequence shown here is derived from an EMBL/GenBank/DDBJ whole genome shotgun (WGS) entry which is preliminary data.</text>
</comment>
<dbReference type="SUPFAM" id="SSF56112">
    <property type="entry name" value="Protein kinase-like (PK-like)"/>
    <property type="match status" value="1"/>
</dbReference>
<dbReference type="Proteomes" id="UP001212152">
    <property type="component" value="Unassembled WGS sequence"/>
</dbReference>
<dbReference type="CDD" id="cd05117">
    <property type="entry name" value="STKc_CAMK"/>
    <property type="match status" value="1"/>
</dbReference>
<protein>
    <recommendedName>
        <fullName evidence="9">Protein kinase domain-containing protein</fullName>
    </recommendedName>
</protein>
<dbReference type="InterPro" id="IPR008271">
    <property type="entry name" value="Ser/Thr_kinase_AS"/>
</dbReference>
<evidence type="ECO:0000256" key="6">
    <source>
        <dbReference type="PROSITE-ProRule" id="PRU10141"/>
    </source>
</evidence>
<reference evidence="10" key="1">
    <citation type="submission" date="2020-05" db="EMBL/GenBank/DDBJ databases">
        <title>Phylogenomic resolution of chytrid fungi.</title>
        <authorList>
            <person name="Stajich J.E."/>
            <person name="Amses K."/>
            <person name="Simmons R."/>
            <person name="Seto K."/>
            <person name="Myers J."/>
            <person name="Bonds A."/>
            <person name="Quandt C.A."/>
            <person name="Barry K."/>
            <person name="Liu P."/>
            <person name="Grigoriev I."/>
            <person name="Longcore J.E."/>
            <person name="James T.Y."/>
        </authorList>
    </citation>
    <scope>NUCLEOTIDE SEQUENCE</scope>
    <source>
        <strain evidence="10">JEL0379</strain>
    </source>
</reference>